<evidence type="ECO:0000313" key="13">
    <source>
        <dbReference type="Ensembl" id="ENSACIP00000004837.1"/>
    </source>
</evidence>
<evidence type="ECO:0000313" key="14">
    <source>
        <dbReference type="Proteomes" id="UP000261340"/>
    </source>
</evidence>
<keyword evidence="5" id="KW-0597">Phosphoprotein</keyword>
<dbReference type="AlphaFoldDB" id="A0A3Q0R3T6"/>
<accession>A0A3Q0R3T6</accession>
<keyword evidence="10" id="KW-0007">Acetylation</keyword>
<feature type="region of interest" description="Disordered" evidence="12">
    <location>
        <begin position="1"/>
        <end position="68"/>
    </location>
</feature>
<evidence type="ECO:0000256" key="10">
    <source>
        <dbReference type="ARBA" id="ARBA00022990"/>
    </source>
</evidence>
<sequence>MNLDALSALGDTLPADVPKPESPKLRPEDIVSEGKVKEEKGVRVGERDDALPPEYRFKEEDPKKLPASKPEVRPGHIFFHLSIIIKTLIGGTLCSAGILLSTMDDKTALEMLSSDFSAAPKPAAPVTSSAATTKLETPALDSKPLKVVKKTKRTQTDHFYSLKRIFSIKMRHACCLTLTERSLTL</sequence>
<evidence type="ECO:0000256" key="3">
    <source>
        <dbReference type="ARBA" id="ARBA00017619"/>
    </source>
</evidence>
<evidence type="ECO:0000256" key="11">
    <source>
        <dbReference type="ARBA" id="ARBA00033013"/>
    </source>
</evidence>
<keyword evidence="7" id="KW-0789">Thiol protease inhibitor</keyword>
<dbReference type="GeneTree" id="ENSGT00990000210742"/>
<evidence type="ECO:0000256" key="12">
    <source>
        <dbReference type="SAM" id="MobiDB-lite"/>
    </source>
</evidence>
<keyword evidence="9" id="KW-0832">Ubl conjugation</keyword>
<dbReference type="PANTHER" id="PTHR10077">
    <property type="entry name" value="CALPASTATIN"/>
    <property type="match status" value="1"/>
</dbReference>
<evidence type="ECO:0000256" key="8">
    <source>
        <dbReference type="ARBA" id="ARBA00022737"/>
    </source>
</evidence>
<evidence type="ECO:0000256" key="5">
    <source>
        <dbReference type="ARBA" id="ARBA00022553"/>
    </source>
</evidence>
<evidence type="ECO:0000256" key="2">
    <source>
        <dbReference type="ARBA" id="ARBA00009487"/>
    </source>
</evidence>
<keyword evidence="14" id="KW-1185">Reference proteome</keyword>
<keyword evidence="8" id="KW-0677">Repeat</keyword>
<reference evidence="13" key="2">
    <citation type="submission" date="2025-09" db="UniProtKB">
        <authorList>
            <consortium name="Ensembl"/>
        </authorList>
    </citation>
    <scope>IDENTIFICATION</scope>
</reference>
<dbReference type="GO" id="GO:0010859">
    <property type="term" value="F:calcium-dependent cysteine-type endopeptidase inhibitor activity"/>
    <property type="evidence" value="ECO:0007669"/>
    <property type="project" value="TreeGrafter"/>
</dbReference>
<evidence type="ECO:0000256" key="9">
    <source>
        <dbReference type="ARBA" id="ARBA00022843"/>
    </source>
</evidence>
<comment type="function">
    <text evidence="1">Specific inhibition of calpain (calcium-dependent cysteine protease). Plays a key role in postmortem tenderization of meat and have been proposed to be involved in muscle protein degradation in living tissue.</text>
</comment>
<name>A0A3Q0R3T6_AMPCI</name>
<keyword evidence="6" id="KW-0646">Protease inhibitor</keyword>
<reference evidence="13" key="1">
    <citation type="submission" date="2025-08" db="UniProtKB">
        <authorList>
            <consortium name="Ensembl"/>
        </authorList>
    </citation>
    <scope>IDENTIFICATION</scope>
</reference>
<proteinExistence type="inferred from homology"/>
<dbReference type="Proteomes" id="UP000261340">
    <property type="component" value="Unplaced"/>
</dbReference>
<evidence type="ECO:0000256" key="7">
    <source>
        <dbReference type="ARBA" id="ARBA00022704"/>
    </source>
</evidence>
<dbReference type="InterPro" id="IPR001259">
    <property type="entry name" value="Prot_inh_calpain"/>
</dbReference>
<protein>
    <recommendedName>
        <fullName evidence="3">Calpastatin</fullName>
    </recommendedName>
    <alternativeName>
        <fullName evidence="11">Calpain inhibitor</fullName>
    </alternativeName>
</protein>
<dbReference type="PANTHER" id="PTHR10077:SF0">
    <property type="entry name" value="CALPASTATIN"/>
    <property type="match status" value="1"/>
</dbReference>
<keyword evidence="4" id="KW-1017">Isopeptide bond</keyword>
<evidence type="ECO:0000256" key="6">
    <source>
        <dbReference type="ARBA" id="ARBA00022690"/>
    </source>
</evidence>
<organism evidence="13 14">
    <name type="scientific">Amphilophus citrinellus</name>
    <name type="common">Midas cichlid</name>
    <name type="synonym">Cichlasoma citrinellum</name>
    <dbReference type="NCBI Taxonomy" id="61819"/>
    <lineage>
        <taxon>Eukaryota</taxon>
        <taxon>Metazoa</taxon>
        <taxon>Chordata</taxon>
        <taxon>Craniata</taxon>
        <taxon>Vertebrata</taxon>
        <taxon>Euteleostomi</taxon>
        <taxon>Actinopterygii</taxon>
        <taxon>Neopterygii</taxon>
        <taxon>Teleostei</taxon>
        <taxon>Neoteleostei</taxon>
        <taxon>Acanthomorphata</taxon>
        <taxon>Ovalentaria</taxon>
        <taxon>Cichlomorphae</taxon>
        <taxon>Cichliformes</taxon>
        <taxon>Cichlidae</taxon>
        <taxon>New World cichlids</taxon>
        <taxon>Cichlasomatinae</taxon>
        <taxon>Heroini</taxon>
        <taxon>Amphilophus</taxon>
    </lineage>
</organism>
<dbReference type="GO" id="GO:0005737">
    <property type="term" value="C:cytoplasm"/>
    <property type="evidence" value="ECO:0007669"/>
    <property type="project" value="TreeGrafter"/>
</dbReference>
<dbReference type="Pfam" id="PF00748">
    <property type="entry name" value="Calpain_inhib"/>
    <property type="match status" value="1"/>
</dbReference>
<dbReference type="InterPro" id="IPR026998">
    <property type="entry name" value="Calpastatin"/>
</dbReference>
<feature type="compositionally biased region" description="Basic and acidic residues" evidence="12">
    <location>
        <begin position="18"/>
        <end position="68"/>
    </location>
</feature>
<comment type="similarity">
    <text evidence="2">Belongs to the protease inhibitor I27 (calpastatin) family.</text>
</comment>
<dbReference type="STRING" id="61819.ENSACIP00000004837"/>
<evidence type="ECO:0000256" key="1">
    <source>
        <dbReference type="ARBA" id="ARBA00002637"/>
    </source>
</evidence>
<evidence type="ECO:0000256" key="4">
    <source>
        <dbReference type="ARBA" id="ARBA00022499"/>
    </source>
</evidence>
<dbReference type="Ensembl" id="ENSACIT00000004991.1">
    <property type="protein sequence ID" value="ENSACIP00000004837.1"/>
    <property type="gene ID" value="ENSACIG00000003801.1"/>
</dbReference>